<evidence type="ECO:0000313" key="4">
    <source>
        <dbReference type="Proteomes" id="UP000217881"/>
    </source>
</evidence>
<evidence type="ECO:0000256" key="1">
    <source>
        <dbReference type="SAM" id="MobiDB-lite"/>
    </source>
</evidence>
<feature type="region of interest" description="Disordered" evidence="1">
    <location>
        <begin position="60"/>
        <end position="83"/>
    </location>
</feature>
<reference evidence="2 5" key="3">
    <citation type="submission" date="2019-01" db="EMBL/GenBank/DDBJ databases">
        <title>Comparative genomic analysis of Brevibacterium aurantiacum sheds light on its evolution and its adaptation to smear-ripened cheeses.</title>
        <authorList>
            <person name="Moineau S."/>
        </authorList>
    </citation>
    <scope>NUCLEOTIDE SEQUENCE [LARGE SCALE GENOMIC DNA]</scope>
    <source>
        <strain evidence="2 5">SMQ-1417</strain>
    </source>
</reference>
<dbReference type="Proteomes" id="UP000283000">
    <property type="component" value="Chromosome"/>
</dbReference>
<sequence>MYESIFECKPITHLEAGDMVAALREWVECVVEVEDRERVEKLLRNCESSLDIVLVSRPSPRASERGTSFEGDPRRVGASGLNI</sequence>
<gene>
    <name evidence="3" type="ORF">CIK59_12125</name>
    <name evidence="2" type="ORF">CXR23_04915</name>
</gene>
<accession>A0A2A3ZPL0</accession>
<proteinExistence type="predicted"/>
<dbReference type="EMBL" id="NRHA01000013">
    <property type="protein sequence ID" value="PCC53456.1"/>
    <property type="molecule type" value="Genomic_DNA"/>
</dbReference>
<organism evidence="3 4">
    <name type="scientific">Brevibacterium aurantiacum</name>
    <dbReference type="NCBI Taxonomy" id="273384"/>
    <lineage>
        <taxon>Bacteria</taxon>
        <taxon>Bacillati</taxon>
        <taxon>Actinomycetota</taxon>
        <taxon>Actinomycetes</taxon>
        <taxon>Micrococcales</taxon>
        <taxon>Brevibacteriaceae</taxon>
        <taxon>Brevibacterium</taxon>
    </lineage>
</organism>
<reference evidence="3 4" key="1">
    <citation type="journal article" date="2017" name="Elife">
        <title>Extensive horizontal gene transfer in cheese-associated bacteria.</title>
        <authorList>
            <person name="Bonham K.S."/>
            <person name="Wolfe B.E."/>
            <person name="Dutton R.J."/>
        </authorList>
    </citation>
    <scope>NUCLEOTIDE SEQUENCE [LARGE SCALE GENOMIC DNA]</scope>
    <source>
        <strain evidence="3 4">738_8</strain>
    </source>
</reference>
<protein>
    <submittedName>
        <fullName evidence="3">Uncharacterized protein</fullName>
    </submittedName>
</protein>
<dbReference type="EMBL" id="CP025330">
    <property type="protein sequence ID" value="AZT92567.1"/>
    <property type="molecule type" value="Genomic_DNA"/>
</dbReference>
<dbReference type="AlphaFoldDB" id="A0A2A3ZPL0"/>
<evidence type="ECO:0000313" key="3">
    <source>
        <dbReference type="EMBL" id="PCC53456.1"/>
    </source>
</evidence>
<name>A0A2A3ZPL0_BREAU</name>
<reference evidence="2 5" key="2">
    <citation type="submission" date="2017-12" db="EMBL/GenBank/DDBJ databases">
        <authorList>
            <person name="Levesque S."/>
        </authorList>
    </citation>
    <scope>NUCLEOTIDE SEQUENCE [LARGE SCALE GENOMIC DNA]</scope>
    <source>
        <strain evidence="2 5">SMQ-1417</strain>
    </source>
</reference>
<evidence type="ECO:0000313" key="5">
    <source>
        <dbReference type="Proteomes" id="UP000283000"/>
    </source>
</evidence>
<evidence type="ECO:0000313" key="2">
    <source>
        <dbReference type="EMBL" id="AZT92567.1"/>
    </source>
</evidence>
<dbReference type="Proteomes" id="UP000217881">
    <property type="component" value="Unassembled WGS sequence"/>
</dbReference>